<dbReference type="InterPro" id="IPR036390">
    <property type="entry name" value="WH_DNA-bd_sf"/>
</dbReference>
<dbReference type="PROSITE" id="PS50995">
    <property type="entry name" value="HTH_MARR_2"/>
    <property type="match status" value="1"/>
</dbReference>
<dbReference type="EMBL" id="BNEC01000005">
    <property type="protein sequence ID" value="GHI69128.1"/>
    <property type="molecule type" value="Genomic_DNA"/>
</dbReference>
<gene>
    <name evidence="3" type="ORF">Snoj_30460</name>
</gene>
<protein>
    <recommendedName>
        <fullName evidence="2">HTH marR-type domain-containing protein</fullName>
    </recommendedName>
</protein>
<keyword evidence="4" id="KW-1185">Reference proteome</keyword>
<dbReference type="InterPro" id="IPR000835">
    <property type="entry name" value="HTH_MarR-typ"/>
</dbReference>
<proteinExistence type="predicted"/>
<dbReference type="SUPFAM" id="SSF46785">
    <property type="entry name" value="Winged helix' DNA-binding domain"/>
    <property type="match status" value="1"/>
</dbReference>
<dbReference type="PRINTS" id="PR00598">
    <property type="entry name" value="HTHMARR"/>
</dbReference>
<dbReference type="GeneID" id="95587426"/>
<feature type="domain" description="HTH marR-type" evidence="2">
    <location>
        <begin position="25"/>
        <end position="157"/>
    </location>
</feature>
<dbReference type="InterPro" id="IPR039422">
    <property type="entry name" value="MarR/SlyA-like"/>
</dbReference>
<evidence type="ECO:0000256" key="1">
    <source>
        <dbReference type="SAM" id="MobiDB-lite"/>
    </source>
</evidence>
<organism evidence="3 4">
    <name type="scientific">Streptomyces nojiriensis</name>
    <dbReference type="NCBI Taxonomy" id="66374"/>
    <lineage>
        <taxon>Bacteria</taxon>
        <taxon>Bacillati</taxon>
        <taxon>Actinomycetota</taxon>
        <taxon>Actinomycetes</taxon>
        <taxon>Kitasatosporales</taxon>
        <taxon>Streptomycetaceae</taxon>
        <taxon>Streptomyces</taxon>
    </lineage>
</organism>
<dbReference type="RefSeq" id="WP_189743392.1">
    <property type="nucleotide sequence ID" value="NZ_BMRL01000013.1"/>
</dbReference>
<evidence type="ECO:0000313" key="3">
    <source>
        <dbReference type="EMBL" id="GHI69128.1"/>
    </source>
</evidence>
<dbReference type="SMART" id="SM00347">
    <property type="entry name" value="HTH_MARR"/>
    <property type="match status" value="1"/>
</dbReference>
<feature type="region of interest" description="Disordered" evidence="1">
    <location>
        <begin position="1"/>
        <end position="25"/>
    </location>
</feature>
<dbReference type="Gene3D" id="1.10.10.10">
    <property type="entry name" value="Winged helix-like DNA-binding domain superfamily/Winged helix DNA-binding domain"/>
    <property type="match status" value="1"/>
</dbReference>
<evidence type="ECO:0000259" key="2">
    <source>
        <dbReference type="PROSITE" id="PS50995"/>
    </source>
</evidence>
<dbReference type="Proteomes" id="UP000613974">
    <property type="component" value="Unassembled WGS sequence"/>
</dbReference>
<dbReference type="PANTHER" id="PTHR33164:SF89">
    <property type="entry name" value="MARR FAMILY REGULATORY PROTEIN"/>
    <property type="match status" value="1"/>
</dbReference>
<dbReference type="Pfam" id="PF12802">
    <property type="entry name" value="MarR_2"/>
    <property type="match status" value="1"/>
</dbReference>
<evidence type="ECO:0000313" key="4">
    <source>
        <dbReference type="Proteomes" id="UP000613974"/>
    </source>
</evidence>
<dbReference type="PANTHER" id="PTHR33164">
    <property type="entry name" value="TRANSCRIPTIONAL REGULATOR, MARR FAMILY"/>
    <property type="match status" value="1"/>
</dbReference>
<dbReference type="InterPro" id="IPR036388">
    <property type="entry name" value="WH-like_DNA-bd_sf"/>
</dbReference>
<sequence length="181" mass="19233">MNTARQPDPSAAPASTPAQAQAPAPRGAAFLLAQIGAHAAGRFAERVATLGLTPADVGLLRMVAGQPGRSQRALAEDLGVVPSRVVALIDVLEDKRLVERRRSAEDRRNYELHLTPEGRRALGGVSRAAAAHEDDLLAALDPDGRARLLELLERVAAQQELTPGVHPGYRTLAKPAAKRKD</sequence>
<accession>A0ABQ3SLW3</accession>
<comment type="caution">
    <text evidence="3">The sequence shown here is derived from an EMBL/GenBank/DDBJ whole genome shotgun (WGS) entry which is preliminary data.</text>
</comment>
<name>A0ABQ3SLW3_9ACTN</name>
<reference evidence="4" key="1">
    <citation type="submission" date="2023-07" db="EMBL/GenBank/DDBJ databases">
        <title>Whole genome shotgun sequence of Streptomyces nojiriensis NBRC 13794.</title>
        <authorList>
            <person name="Komaki H."/>
            <person name="Tamura T."/>
        </authorList>
    </citation>
    <scope>NUCLEOTIDE SEQUENCE [LARGE SCALE GENOMIC DNA]</scope>
    <source>
        <strain evidence="4">NBRC 13794</strain>
    </source>
</reference>